<sequence length="332" mass="37271">MTQVLSQQEIDSLLAAVESGEIDEKVLEEAEKPKIKEYDFRRPVRLSKEYISMLSMIFEEFAKITSNILSTQVRSGVTLQLASIEQISFDEFVHSVPRFTLLNVLHAEPLEGVQVIEVNPQVCLQLVELLCGSSQEITSAEATDKDSFTEIEFALLEDVGKNLAQAFQAAWSDIIDLDVSLEAMETNAQMLQNMSPNEPIVLTTFTTELMGSKTFINLCIPYLFFETILDKLSFRNWFHGGKEIDHTENEALESNLQDVKVNTEVLLGQTEMPLENFLQLEDGDIIQLDGKTSQPLVMSIEHLPYCLVKPGVKGKNMAIEILQYIGGETANE</sequence>
<evidence type="ECO:0000256" key="10">
    <source>
        <dbReference type="NCBIfam" id="TIGR01397"/>
    </source>
</evidence>
<keyword evidence="12" id="KW-0966">Cell projection</keyword>
<dbReference type="InterPro" id="IPR028976">
    <property type="entry name" value="CheC-like_sf"/>
</dbReference>
<reference evidence="12 13" key="1">
    <citation type="submission" date="2016-10" db="EMBL/GenBank/DDBJ databases">
        <authorList>
            <person name="de Groot N.N."/>
        </authorList>
    </citation>
    <scope>NUCLEOTIDE SEQUENCE [LARGE SCALE GENOMIC DNA]</scope>
    <source>
        <strain evidence="12 13">DSM 27630</strain>
    </source>
</reference>
<dbReference type="Gene3D" id="2.30.330.10">
    <property type="entry name" value="SpoA-like"/>
    <property type="match status" value="1"/>
</dbReference>
<dbReference type="SUPFAM" id="SSF101801">
    <property type="entry name" value="Surface presentation of antigens (SPOA)"/>
    <property type="match status" value="1"/>
</dbReference>
<dbReference type="Pfam" id="PF02154">
    <property type="entry name" value="FliM"/>
    <property type="match status" value="1"/>
</dbReference>
<dbReference type="PIRSF" id="PIRSF002888">
    <property type="entry name" value="FliM"/>
    <property type="match status" value="1"/>
</dbReference>
<keyword evidence="5" id="KW-1003">Cell membrane</keyword>
<comment type="similarity">
    <text evidence="3">Belongs to the FliM family.</text>
</comment>
<name>A0A1I3ANZ3_9LACT</name>
<keyword evidence="6" id="KW-0145">Chemotaxis</keyword>
<dbReference type="GO" id="GO:0050918">
    <property type="term" value="P:positive chemotaxis"/>
    <property type="evidence" value="ECO:0007669"/>
    <property type="project" value="TreeGrafter"/>
</dbReference>
<dbReference type="NCBIfam" id="TIGR01397">
    <property type="entry name" value="fliM_switch"/>
    <property type="match status" value="1"/>
</dbReference>
<evidence type="ECO:0000259" key="11">
    <source>
        <dbReference type="Pfam" id="PF01052"/>
    </source>
</evidence>
<dbReference type="RefSeq" id="WP_092090722.1">
    <property type="nucleotide sequence ID" value="NZ_FOQE01000001.1"/>
</dbReference>
<dbReference type="Pfam" id="PF01052">
    <property type="entry name" value="FliMN_C"/>
    <property type="match status" value="1"/>
</dbReference>
<dbReference type="SUPFAM" id="SSF103039">
    <property type="entry name" value="CheC-like"/>
    <property type="match status" value="1"/>
</dbReference>
<dbReference type="OrthoDB" id="9806941at2"/>
<dbReference type="InterPro" id="IPR036429">
    <property type="entry name" value="SpoA-like_sf"/>
</dbReference>
<dbReference type="GO" id="GO:0003774">
    <property type="term" value="F:cytoskeletal motor activity"/>
    <property type="evidence" value="ECO:0007669"/>
    <property type="project" value="InterPro"/>
</dbReference>
<dbReference type="InterPro" id="IPR001543">
    <property type="entry name" value="FliN-like_C"/>
</dbReference>
<dbReference type="GO" id="GO:0005886">
    <property type="term" value="C:plasma membrane"/>
    <property type="evidence" value="ECO:0007669"/>
    <property type="project" value="UniProtKB-SubCell"/>
</dbReference>
<evidence type="ECO:0000256" key="8">
    <source>
        <dbReference type="ARBA" id="ARBA00023136"/>
    </source>
</evidence>
<dbReference type="Proteomes" id="UP000198668">
    <property type="component" value="Unassembled WGS sequence"/>
</dbReference>
<evidence type="ECO:0000256" key="5">
    <source>
        <dbReference type="ARBA" id="ARBA00022475"/>
    </source>
</evidence>
<protein>
    <recommendedName>
        <fullName evidence="4 10">Flagellar motor switch protein FliM</fullName>
    </recommendedName>
</protein>
<dbReference type="AlphaFoldDB" id="A0A1I3ANZ3"/>
<evidence type="ECO:0000313" key="12">
    <source>
        <dbReference type="EMBL" id="SFH51662.1"/>
    </source>
</evidence>
<keyword evidence="12" id="KW-0969">Cilium</keyword>
<dbReference type="PRINTS" id="PR00955">
    <property type="entry name" value="FLGMOTORFLIM"/>
</dbReference>
<dbReference type="Gene3D" id="3.40.1550.10">
    <property type="entry name" value="CheC-like"/>
    <property type="match status" value="1"/>
</dbReference>
<dbReference type="EMBL" id="FOQE01000001">
    <property type="protein sequence ID" value="SFH51662.1"/>
    <property type="molecule type" value="Genomic_DNA"/>
</dbReference>
<dbReference type="GO" id="GO:0009425">
    <property type="term" value="C:bacterial-type flagellum basal body"/>
    <property type="evidence" value="ECO:0007669"/>
    <property type="project" value="UniProtKB-SubCell"/>
</dbReference>
<evidence type="ECO:0000313" key="13">
    <source>
        <dbReference type="Proteomes" id="UP000198668"/>
    </source>
</evidence>
<keyword evidence="7" id="KW-0283">Flagellar rotation</keyword>
<keyword evidence="8" id="KW-0472">Membrane</keyword>
<dbReference type="PANTHER" id="PTHR30034">
    <property type="entry name" value="FLAGELLAR MOTOR SWITCH PROTEIN FLIM"/>
    <property type="match status" value="1"/>
</dbReference>
<comment type="subcellular location">
    <subcellularLocation>
        <location evidence="1">Bacterial flagellum basal body</location>
    </subcellularLocation>
    <subcellularLocation>
        <location evidence="2">Cell membrane</location>
        <topology evidence="2">Peripheral membrane protein</topology>
    </subcellularLocation>
</comment>
<dbReference type="InterPro" id="IPR001689">
    <property type="entry name" value="Flag_FliM"/>
</dbReference>
<gene>
    <name evidence="12" type="ORF">SAMN04489868_10181</name>
</gene>
<organism evidence="12 13">
    <name type="scientific">Pisciglobus halotolerans</name>
    <dbReference type="NCBI Taxonomy" id="745365"/>
    <lineage>
        <taxon>Bacteria</taxon>
        <taxon>Bacillati</taxon>
        <taxon>Bacillota</taxon>
        <taxon>Bacilli</taxon>
        <taxon>Lactobacillales</taxon>
        <taxon>Carnobacteriaceae</taxon>
    </lineage>
</organism>
<proteinExistence type="inferred from homology"/>
<dbReference type="PANTHER" id="PTHR30034:SF6">
    <property type="entry name" value="YOP PROTEINS TRANSLOCATION PROTEIN Q"/>
    <property type="match status" value="1"/>
</dbReference>
<dbReference type="GO" id="GO:0071978">
    <property type="term" value="P:bacterial-type flagellum-dependent swarming motility"/>
    <property type="evidence" value="ECO:0007669"/>
    <property type="project" value="TreeGrafter"/>
</dbReference>
<evidence type="ECO:0000256" key="4">
    <source>
        <dbReference type="ARBA" id="ARBA00021898"/>
    </source>
</evidence>
<evidence type="ECO:0000256" key="9">
    <source>
        <dbReference type="ARBA" id="ARBA00023143"/>
    </source>
</evidence>
<evidence type="ECO:0000256" key="6">
    <source>
        <dbReference type="ARBA" id="ARBA00022500"/>
    </source>
</evidence>
<evidence type="ECO:0000256" key="2">
    <source>
        <dbReference type="ARBA" id="ARBA00004202"/>
    </source>
</evidence>
<keyword evidence="13" id="KW-1185">Reference proteome</keyword>
<keyword evidence="12" id="KW-0282">Flagellum</keyword>
<dbReference type="CDD" id="cd17908">
    <property type="entry name" value="FliM"/>
    <property type="match status" value="1"/>
</dbReference>
<evidence type="ECO:0000256" key="1">
    <source>
        <dbReference type="ARBA" id="ARBA00004117"/>
    </source>
</evidence>
<evidence type="ECO:0000256" key="7">
    <source>
        <dbReference type="ARBA" id="ARBA00022779"/>
    </source>
</evidence>
<accession>A0A1I3ANZ3</accession>
<evidence type="ECO:0000256" key="3">
    <source>
        <dbReference type="ARBA" id="ARBA00011049"/>
    </source>
</evidence>
<feature type="domain" description="Flagellar motor switch protein FliN-like C-terminal" evidence="11">
    <location>
        <begin position="255"/>
        <end position="325"/>
    </location>
</feature>
<keyword evidence="9" id="KW-0975">Bacterial flagellum</keyword>